<dbReference type="SMART" id="SM00014">
    <property type="entry name" value="acidPPc"/>
    <property type="match status" value="1"/>
</dbReference>
<keyword evidence="4" id="KW-0812">Transmembrane</keyword>
<evidence type="ECO:0000256" key="1">
    <source>
        <dbReference type="ARBA" id="ARBA00012374"/>
    </source>
</evidence>
<evidence type="ECO:0000313" key="6">
    <source>
        <dbReference type="EMBL" id="GIU48491.1"/>
    </source>
</evidence>
<dbReference type="EMBL" id="BPFB01000029">
    <property type="protein sequence ID" value="GIU48491.1"/>
    <property type="molecule type" value="Genomic_DNA"/>
</dbReference>
<dbReference type="InterPro" id="IPR000326">
    <property type="entry name" value="PAP2/HPO"/>
</dbReference>
<evidence type="ECO:0000256" key="4">
    <source>
        <dbReference type="SAM" id="Phobius"/>
    </source>
</evidence>
<keyword evidence="7" id="KW-1185">Reference proteome</keyword>
<feature type="transmembrane region" description="Helical" evidence="4">
    <location>
        <begin position="175"/>
        <end position="195"/>
    </location>
</feature>
<evidence type="ECO:0000256" key="2">
    <source>
        <dbReference type="ARBA" id="ARBA00032707"/>
    </source>
</evidence>
<dbReference type="Proteomes" id="UP000761574">
    <property type="component" value="Unassembled WGS sequence"/>
</dbReference>
<dbReference type="PANTHER" id="PTHR14969:SF54">
    <property type="entry name" value="PHOSPHATIDYLGLYCEROPHOSPHATASE B"/>
    <property type="match status" value="1"/>
</dbReference>
<gene>
    <name evidence="6" type="primary">pgpB</name>
    <name evidence="6" type="ORF">TUM4630_24930</name>
</gene>
<feature type="transmembrane region" description="Helical" evidence="4">
    <location>
        <begin position="201"/>
        <end position="220"/>
    </location>
</feature>
<evidence type="ECO:0000313" key="7">
    <source>
        <dbReference type="Proteomes" id="UP000761574"/>
    </source>
</evidence>
<comment type="catalytic activity">
    <reaction evidence="3">
        <text>di-trans,octa-cis-undecaprenyl diphosphate + H2O = di-trans,octa-cis-undecaprenyl phosphate + phosphate + H(+)</text>
        <dbReference type="Rhea" id="RHEA:28094"/>
        <dbReference type="ChEBI" id="CHEBI:15377"/>
        <dbReference type="ChEBI" id="CHEBI:15378"/>
        <dbReference type="ChEBI" id="CHEBI:43474"/>
        <dbReference type="ChEBI" id="CHEBI:58405"/>
        <dbReference type="ChEBI" id="CHEBI:60392"/>
        <dbReference type="EC" id="3.6.1.27"/>
    </reaction>
</comment>
<keyword evidence="4" id="KW-0472">Membrane</keyword>
<accession>A0ABQ4PKL9</accession>
<feature type="transmembrane region" description="Helical" evidence="4">
    <location>
        <begin position="20"/>
        <end position="41"/>
    </location>
</feature>
<dbReference type="SUPFAM" id="SSF48317">
    <property type="entry name" value="Acid phosphatase/Vanadium-dependent haloperoxidase"/>
    <property type="match status" value="1"/>
</dbReference>
<reference evidence="6 7" key="1">
    <citation type="submission" date="2021-05" db="EMBL/GenBank/DDBJ databases">
        <title>Molecular characterization for Shewanella algae harboring chromosomal blaOXA-55-like strains isolated from clinical and environment sample.</title>
        <authorList>
            <person name="Ohama Y."/>
            <person name="Aoki K."/>
            <person name="Harada S."/>
            <person name="Moriya K."/>
            <person name="Ishii Y."/>
            <person name="Tateda K."/>
        </authorList>
    </citation>
    <scope>NUCLEOTIDE SEQUENCE [LARGE SCALE GENOMIC DNA]</scope>
    <source>
        <strain evidence="6 7">LMG 23746</strain>
    </source>
</reference>
<feature type="domain" description="Phosphatidic acid phosphatase type 2/haloperoxidase" evidence="5">
    <location>
        <begin position="55"/>
        <end position="216"/>
    </location>
</feature>
<protein>
    <recommendedName>
        <fullName evidence="1">undecaprenyl-diphosphate phosphatase</fullName>
        <ecNumber evidence="1">3.6.1.27</ecNumber>
    </recommendedName>
    <alternativeName>
        <fullName evidence="2">Undecaprenyl pyrophosphate phosphatase</fullName>
    </alternativeName>
</protein>
<keyword evidence="4" id="KW-1133">Transmembrane helix</keyword>
<dbReference type="Gene3D" id="1.20.144.10">
    <property type="entry name" value="Phosphatidic acid phosphatase type 2/haloperoxidase"/>
    <property type="match status" value="1"/>
</dbReference>
<proteinExistence type="predicted"/>
<evidence type="ECO:0000256" key="3">
    <source>
        <dbReference type="ARBA" id="ARBA00047594"/>
    </source>
</evidence>
<feature type="transmembrane region" description="Helical" evidence="4">
    <location>
        <begin position="150"/>
        <end position="168"/>
    </location>
</feature>
<evidence type="ECO:0000259" key="5">
    <source>
        <dbReference type="SMART" id="SM00014"/>
    </source>
</evidence>
<dbReference type="InterPro" id="IPR036938">
    <property type="entry name" value="PAP2/HPO_sf"/>
</dbReference>
<feature type="transmembrane region" description="Helical" evidence="4">
    <location>
        <begin position="53"/>
        <end position="74"/>
    </location>
</feature>
<sequence>MLSGTSLFPLIALDSPLAELLYWVTTSGTAPYGALTAIVLLGVCFTMVPRRQFIALVLAVGLSMLTTLGLNHFLKPFFGEPRPNAALMAQQSLLQLEEFYQLPAAQRRPMVSQALNQLTNVPSMTTAPEIKLSNKIAAHWQHEVGFSFPSGHTLFAVTLSMVLSYFLLLSGQYLLPLFLGLWSLSMGLSRMLLGMHWSQDVLAATVIGGLMALLCIAIILQFQQKVLPTRATVSNHDAR</sequence>
<dbReference type="PANTHER" id="PTHR14969">
    <property type="entry name" value="SPHINGOSINE-1-PHOSPHATE PHOSPHOHYDROLASE"/>
    <property type="match status" value="1"/>
</dbReference>
<name>A0ABQ4PKL9_9GAMM</name>
<comment type="caution">
    <text evidence="6">The sequence shown here is derived from an EMBL/GenBank/DDBJ whole genome shotgun (WGS) entry which is preliminary data.</text>
</comment>
<dbReference type="EC" id="3.6.1.27" evidence="1"/>
<dbReference type="Pfam" id="PF01569">
    <property type="entry name" value="PAP2"/>
    <property type="match status" value="1"/>
</dbReference>
<organism evidence="6 7">
    <name type="scientific">Shewanella algidipiscicola</name>
    <dbReference type="NCBI Taxonomy" id="614070"/>
    <lineage>
        <taxon>Bacteria</taxon>
        <taxon>Pseudomonadati</taxon>
        <taxon>Pseudomonadota</taxon>
        <taxon>Gammaproteobacteria</taxon>
        <taxon>Alteromonadales</taxon>
        <taxon>Shewanellaceae</taxon>
        <taxon>Shewanella</taxon>
    </lineage>
</organism>